<gene>
    <name evidence="2" type="ORF">ACFQWB_10890</name>
</gene>
<organism evidence="2 3">
    <name type="scientific">Paenibacillus thermoaerophilus</name>
    <dbReference type="NCBI Taxonomy" id="1215385"/>
    <lineage>
        <taxon>Bacteria</taxon>
        <taxon>Bacillati</taxon>
        <taxon>Bacillota</taxon>
        <taxon>Bacilli</taxon>
        <taxon>Bacillales</taxon>
        <taxon>Paenibacillaceae</taxon>
        <taxon>Paenibacillus</taxon>
    </lineage>
</organism>
<feature type="compositionally biased region" description="Basic and acidic residues" evidence="1">
    <location>
        <begin position="117"/>
        <end position="127"/>
    </location>
</feature>
<evidence type="ECO:0000313" key="2">
    <source>
        <dbReference type="EMBL" id="MFC7750429.1"/>
    </source>
</evidence>
<feature type="region of interest" description="Disordered" evidence="1">
    <location>
        <begin position="74"/>
        <end position="137"/>
    </location>
</feature>
<dbReference type="Proteomes" id="UP001596528">
    <property type="component" value="Unassembled WGS sequence"/>
</dbReference>
<proteinExistence type="predicted"/>
<evidence type="ECO:0000313" key="3">
    <source>
        <dbReference type="Proteomes" id="UP001596528"/>
    </source>
</evidence>
<name>A0ABW2V6D6_9BACL</name>
<reference evidence="3" key="1">
    <citation type="journal article" date="2019" name="Int. J. Syst. Evol. Microbiol.">
        <title>The Global Catalogue of Microorganisms (GCM) 10K type strain sequencing project: providing services to taxonomists for standard genome sequencing and annotation.</title>
        <authorList>
            <consortium name="The Broad Institute Genomics Platform"/>
            <consortium name="The Broad Institute Genome Sequencing Center for Infectious Disease"/>
            <person name="Wu L."/>
            <person name="Ma J."/>
        </authorList>
    </citation>
    <scope>NUCLEOTIDE SEQUENCE [LARGE SCALE GENOMIC DNA]</scope>
    <source>
        <strain evidence="3">JCM 18657</strain>
    </source>
</reference>
<protein>
    <submittedName>
        <fullName evidence="2">Uncharacterized protein</fullName>
    </submittedName>
</protein>
<sequence length="137" mass="14111">MRWSSFVIGGLAGAAVAMAMQRRKSWNFAWITSGNARSKLVSAAETAKAAIWALTTIVGRMGETAVKRAGAITADKPSGLGNAGNGGHTASASFPAGSDRGGAEDLSKVQNMINQDPELKQTVDEITSKPSSSSKAT</sequence>
<dbReference type="RefSeq" id="WP_138787965.1">
    <property type="nucleotide sequence ID" value="NZ_JBHTGQ010000023.1"/>
</dbReference>
<accession>A0ABW2V6D6</accession>
<evidence type="ECO:0000256" key="1">
    <source>
        <dbReference type="SAM" id="MobiDB-lite"/>
    </source>
</evidence>
<feature type="compositionally biased region" description="Polar residues" evidence="1">
    <location>
        <begin position="128"/>
        <end position="137"/>
    </location>
</feature>
<comment type="caution">
    <text evidence="2">The sequence shown here is derived from an EMBL/GenBank/DDBJ whole genome shotgun (WGS) entry which is preliminary data.</text>
</comment>
<dbReference type="EMBL" id="JBHTGQ010000023">
    <property type="protein sequence ID" value="MFC7750429.1"/>
    <property type="molecule type" value="Genomic_DNA"/>
</dbReference>
<keyword evidence="3" id="KW-1185">Reference proteome</keyword>